<reference evidence="1" key="2">
    <citation type="journal article" date="2015" name="Fish Shellfish Immunol.">
        <title>Early steps in the European eel (Anguilla anguilla)-Vibrio vulnificus interaction in the gills: Role of the RtxA13 toxin.</title>
        <authorList>
            <person name="Callol A."/>
            <person name="Pajuelo D."/>
            <person name="Ebbesson L."/>
            <person name="Teles M."/>
            <person name="MacKenzie S."/>
            <person name="Amaro C."/>
        </authorList>
    </citation>
    <scope>NUCLEOTIDE SEQUENCE</scope>
</reference>
<dbReference type="EMBL" id="GBXM01099184">
    <property type="protein sequence ID" value="JAH09393.1"/>
    <property type="molecule type" value="Transcribed_RNA"/>
</dbReference>
<sequence>MIFEHEVRNSGNIFLINTCGDGKNELIPFNISLLKCGYTCK</sequence>
<evidence type="ECO:0000313" key="1">
    <source>
        <dbReference type="EMBL" id="JAH09393.1"/>
    </source>
</evidence>
<name>A0A0E9PZV5_ANGAN</name>
<organism evidence="1">
    <name type="scientific">Anguilla anguilla</name>
    <name type="common">European freshwater eel</name>
    <name type="synonym">Muraena anguilla</name>
    <dbReference type="NCBI Taxonomy" id="7936"/>
    <lineage>
        <taxon>Eukaryota</taxon>
        <taxon>Metazoa</taxon>
        <taxon>Chordata</taxon>
        <taxon>Craniata</taxon>
        <taxon>Vertebrata</taxon>
        <taxon>Euteleostomi</taxon>
        <taxon>Actinopterygii</taxon>
        <taxon>Neopterygii</taxon>
        <taxon>Teleostei</taxon>
        <taxon>Anguilliformes</taxon>
        <taxon>Anguillidae</taxon>
        <taxon>Anguilla</taxon>
    </lineage>
</organism>
<accession>A0A0E9PZV5</accession>
<dbReference type="AlphaFoldDB" id="A0A0E9PZV5"/>
<reference evidence="1" key="1">
    <citation type="submission" date="2014-11" db="EMBL/GenBank/DDBJ databases">
        <authorList>
            <person name="Amaro Gonzalez C."/>
        </authorList>
    </citation>
    <scope>NUCLEOTIDE SEQUENCE</scope>
</reference>
<proteinExistence type="predicted"/>
<protein>
    <submittedName>
        <fullName evidence="1">Uncharacterized protein</fullName>
    </submittedName>
</protein>